<evidence type="ECO:0000256" key="1">
    <source>
        <dbReference type="ARBA" id="ARBA00004155"/>
    </source>
</evidence>
<protein>
    <recommendedName>
        <fullName evidence="3">Probable lysosomal cobalamin transporter</fullName>
    </recommendedName>
</protein>
<feature type="transmembrane region" description="Helical" evidence="13">
    <location>
        <begin position="7"/>
        <end position="27"/>
    </location>
</feature>
<dbReference type="InterPro" id="IPR006876">
    <property type="entry name" value="LMBR1-like_membr_prot"/>
</dbReference>
<feature type="transmembrane region" description="Helical" evidence="13">
    <location>
        <begin position="39"/>
        <end position="58"/>
    </location>
</feature>
<comment type="similarity">
    <text evidence="2">Belongs to the LIMR family. LMBRD1 subfamily.</text>
</comment>
<feature type="transmembrane region" description="Helical" evidence="13">
    <location>
        <begin position="181"/>
        <end position="202"/>
    </location>
</feature>
<feature type="coiled-coil region" evidence="12">
    <location>
        <begin position="216"/>
        <end position="243"/>
    </location>
</feature>
<comment type="subcellular location">
    <subcellularLocation>
        <location evidence="1">Lysosome membrane</location>
        <topology evidence="1">Multi-pass membrane protein</topology>
    </subcellularLocation>
</comment>
<proteinExistence type="inferred from homology"/>
<dbReference type="EMBL" id="JABAYA010000036">
    <property type="protein sequence ID" value="KAF7728493.1"/>
    <property type="molecule type" value="Genomic_DNA"/>
</dbReference>
<keyword evidence="8 13" id="KW-0472">Membrane</keyword>
<dbReference type="Proteomes" id="UP000605846">
    <property type="component" value="Unassembled WGS sequence"/>
</dbReference>
<keyword evidence="5" id="KW-0846">Cobalamin</keyword>
<evidence type="ECO:0000256" key="10">
    <source>
        <dbReference type="ARBA" id="ARBA00023285"/>
    </source>
</evidence>
<gene>
    <name evidence="14" type="ORF">EC973_006046</name>
</gene>
<dbReference type="GO" id="GO:0072665">
    <property type="term" value="P:protein localization to vacuole"/>
    <property type="evidence" value="ECO:0007669"/>
    <property type="project" value="TreeGrafter"/>
</dbReference>
<evidence type="ECO:0000256" key="3">
    <source>
        <dbReference type="ARBA" id="ARBA00017088"/>
    </source>
</evidence>
<dbReference type="OrthoDB" id="73273at2759"/>
<keyword evidence="10" id="KW-0170">Cobalt</keyword>
<comment type="caution">
    <text evidence="14">The sequence shown here is derived from an EMBL/GenBank/DDBJ whole genome shotgun (WGS) entry which is preliminary data.</text>
</comment>
<keyword evidence="12" id="KW-0175">Coiled coil</keyword>
<keyword evidence="9" id="KW-0458">Lysosome</keyword>
<organism evidence="14 15">
    <name type="scientific">Apophysomyces ossiformis</name>
    <dbReference type="NCBI Taxonomy" id="679940"/>
    <lineage>
        <taxon>Eukaryota</taxon>
        <taxon>Fungi</taxon>
        <taxon>Fungi incertae sedis</taxon>
        <taxon>Mucoromycota</taxon>
        <taxon>Mucoromycotina</taxon>
        <taxon>Mucoromycetes</taxon>
        <taxon>Mucorales</taxon>
        <taxon>Mucorineae</taxon>
        <taxon>Mucoraceae</taxon>
        <taxon>Apophysomyces</taxon>
    </lineage>
</organism>
<dbReference type="AlphaFoldDB" id="A0A8H7BZ15"/>
<dbReference type="PANTHER" id="PTHR16130:SF2">
    <property type="entry name" value="LYSOSOMAL COBALAMIN TRANSPORT ESCORT PROTEIN LMBD1"/>
    <property type="match status" value="1"/>
</dbReference>
<evidence type="ECO:0000256" key="9">
    <source>
        <dbReference type="ARBA" id="ARBA00023228"/>
    </source>
</evidence>
<evidence type="ECO:0000256" key="4">
    <source>
        <dbReference type="ARBA" id="ARBA00022448"/>
    </source>
</evidence>
<evidence type="ECO:0000256" key="5">
    <source>
        <dbReference type="ARBA" id="ARBA00022628"/>
    </source>
</evidence>
<keyword evidence="7 13" id="KW-1133">Transmembrane helix</keyword>
<feature type="transmembrane region" description="Helical" evidence="13">
    <location>
        <begin position="308"/>
        <end position="338"/>
    </location>
</feature>
<dbReference type="PANTHER" id="PTHR16130">
    <property type="entry name" value="LYSOSOMAL COBALAMIN TRANSPORTER-RELATED"/>
    <property type="match status" value="1"/>
</dbReference>
<comment type="function">
    <text evidence="11">Probable lysosomal cobalamin transporter. Required to export cobalamin from lysosomes allowing its conversion to cofactors.</text>
</comment>
<name>A0A8H7BZ15_9FUNG</name>
<feature type="transmembrane region" description="Helical" evidence="13">
    <location>
        <begin position="94"/>
        <end position="117"/>
    </location>
</feature>
<evidence type="ECO:0000256" key="12">
    <source>
        <dbReference type="SAM" id="Coils"/>
    </source>
</evidence>
<dbReference type="InterPro" id="IPR050854">
    <property type="entry name" value="LMBD1_LysCbl_Transport"/>
</dbReference>
<evidence type="ECO:0000256" key="13">
    <source>
        <dbReference type="SAM" id="Phobius"/>
    </source>
</evidence>
<evidence type="ECO:0000256" key="8">
    <source>
        <dbReference type="ARBA" id="ARBA00023136"/>
    </source>
</evidence>
<sequence>MPAVVGIAWTIYAIVSATLFVFSTLFVRHYQNKHESERFATITAIVTLALVFATLALLPIDIFLVSSTVNQHTGLKQHWATPAIIANITDTVQLVYYGCYGSVAFFSFLLVPFAYFYFEEYEEEQTVRDRALSAMKYTSFFVVICILLFLFGLFLKPSHTKPRLDLDWFKKLLTESNGEKAASFVIASLFLLGLLVFTAYTAPGLSILPLNMIKGRRGLDAENEDAENRLMAVRERRRAMQAKHVGANKALSSKDQREIENLEDEESVDKISHSVCGSECGYIIDHPELFNPINYIFVNLSKMFPLDYIFMVILIIYFFLATMSGVISIGVRFLWITLYRIRKGATAPQGLLFATVLLTLSLLALNYTITTVVAPEYAHFGSQVYCNQTIGGIRDCSDRADLIVPCDITGPTDICTPTVSSTLIDRIIVNTPFFGMLFYYSQWAFLGVFILGFVIAILRRPRNNVDAESDDLMDAEEEQGLLNARQRRYGSQQSSSAVYE</sequence>
<evidence type="ECO:0000256" key="11">
    <source>
        <dbReference type="ARBA" id="ARBA00025515"/>
    </source>
</evidence>
<evidence type="ECO:0000313" key="15">
    <source>
        <dbReference type="Proteomes" id="UP000605846"/>
    </source>
</evidence>
<evidence type="ECO:0000256" key="6">
    <source>
        <dbReference type="ARBA" id="ARBA00022692"/>
    </source>
</evidence>
<feature type="transmembrane region" description="Helical" evidence="13">
    <location>
        <begin position="437"/>
        <end position="458"/>
    </location>
</feature>
<keyword evidence="6 13" id="KW-0812">Transmembrane</keyword>
<evidence type="ECO:0000256" key="7">
    <source>
        <dbReference type="ARBA" id="ARBA00022989"/>
    </source>
</evidence>
<keyword evidence="4" id="KW-0813">Transport</keyword>
<dbReference type="GO" id="GO:0005774">
    <property type="term" value="C:vacuolar membrane"/>
    <property type="evidence" value="ECO:0007669"/>
    <property type="project" value="TreeGrafter"/>
</dbReference>
<keyword evidence="15" id="KW-1185">Reference proteome</keyword>
<reference evidence="14" key="1">
    <citation type="submission" date="2020-01" db="EMBL/GenBank/DDBJ databases">
        <title>Genome Sequencing of Three Apophysomyces-Like Fungal Strains Confirms a Novel Fungal Genus in the Mucoromycota with divergent Burkholderia-like Endosymbiotic Bacteria.</title>
        <authorList>
            <person name="Stajich J.E."/>
            <person name="Macias A.M."/>
            <person name="Carter-House D."/>
            <person name="Lovett B."/>
            <person name="Kasson L.R."/>
            <person name="Berry K."/>
            <person name="Grigoriev I."/>
            <person name="Chang Y."/>
            <person name="Spatafora J."/>
            <person name="Kasson M.T."/>
        </authorList>
    </citation>
    <scope>NUCLEOTIDE SEQUENCE</scope>
    <source>
        <strain evidence="14">NRRL A-21654</strain>
    </source>
</reference>
<dbReference type="Pfam" id="PF04791">
    <property type="entry name" value="LMBR1"/>
    <property type="match status" value="1"/>
</dbReference>
<accession>A0A8H7BZ15</accession>
<feature type="transmembrane region" description="Helical" evidence="13">
    <location>
        <begin position="137"/>
        <end position="155"/>
    </location>
</feature>
<feature type="transmembrane region" description="Helical" evidence="13">
    <location>
        <begin position="350"/>
        <end position="369"/>
    </location>
</feature>
<dbReference type="GO" id="GO:0031419">
    <property type="term" value="F:cobalamin binding"/>
    <property type="evidence" value="ECO:0007669"/>
    <property type="project" value="UniProtKB-KW"/>
</dbReference>
<evidence type="ECO:0000313" key="14">
    <source>
        <dbReference type="EMBL" id="KAF7728493.1"/>
    </source>
</evidence>
<evidence type="ECO:0000256" key="2">
    <source>
        <dbReference type="ARBA" id="ARBA00009901"/>
    </source>
</evidence>